<keyword evidence="4" id="KW-0547">Nucleotide-binding</keyword>
<gene>
    <name evidence="10" type="ORF">NCGR_LOCUS54665</name>
</gene>
<dbReference type="AlphaFoldDB" id="A0A811RNL6"/>
<dbReference type="CDD" id="cd14798">
    <property type="entry name" value="RX-CC_like"/>
    <property type="match status" value="1"/>
</dbReference>
<comment type="caution">
    <text evidence="10">The sequence shown here is derived from an EMBL/GenBank/DDBJ whole genome shotgun (WGS) entry which is preliminary data.</text>
</comment>
<dbReference type="PANTHER" id="PTHR19338:SF56">
    <property type="entry name" value="DISEASE RESISTANCE PROTEIN RPM1"/>
    <property type="match status" value="1"/>
</dbReference>
<evidence type="ECO:0000256" key="6">
    <source>
        <dbReference type="SAM" id="Coils"/>
    </source>
</evidence>
<feature type="compositionally biased region" description="Polar residues" evidence="7">
    <location>
        <begin position="339"/>
        <end position="352"/>
    </location>
</feature>
<dbReference type="GO" id="GO:0006952">
    <property type="term" value="P:defense response"/>
    <property type="evidence" value="ECO:0007669"/>
    <property type="project" value="UniProtKB-KW"/>
</dbReference>
<evidence type="ECO:0000259" key="8">
    <source>
        <dbReference type="Pfam" id="PF00931"/>
    </source>
</evidence>
<dbReference type="PANTHER" id="PTHR19338">
    <property type="entry name" value="TRANSLOCASE OF INNER MITOCHONDRIAL MEMBRANE 13 HOMOLOG"/>
    <property type="match status" value="1"/>
</dbReference>
<keyword evidence="5" id="KW-0611">Plant defense</keyword>
<evidence type="ECO:0000313" key="10">
    <source>
        <dbReference type="EMBL" id="CAD6271379.1"/>
    </source>
</evidence>
<dbReference type="Pfam" id="PF00931">
    <property type="entry name" value="NB-ARC"/>
    <property type="match status" value="2"/>
</dbReference>
<dbReference type="InterPro" id="IPR027417">
    <property type="entry name" value="P-loop_NTPase"/>
</dbReference>
<evidence type="ECO:0000256" key="7">
    <source>
        <dbReference type="SAM" id="MobiDB-lite"/>
    </source>
</evidence>
<dbReference type="Gene3D" id="3.40.50.300">
    <property type="entry name" value="P-loop containing nucleotide triphosphate hydrolases"/>
    <property type="match status" value="2"/>
</dbReference>
<feature type="region of interest" description="Disordered" evidence="7">
    <location>
        <begin position="332"/>
        <end position="386"/>
    </location>
</feature>
<dbReference type="Proteomes" id="UP000604825">
    <property type="component" value="Unassembled WGS sequence"/>
</dbReference>
<sequence>MEATAMSLGKAVLGGALSYAKSQAAEEVALQLGVEDDVVFITDELQMMQSFLMTADEERSQSQVLTTWVTQVRDLAYNVEDSLMDFVIHTGKKPIWGCIPRKLCDRRRIAKEVKKLRAKVEDVSNRNLRYRLIKDGSSSKPAGAAEQAASDGAAMPGINQAMFSVVEQKKSQADLLQLITSKEVDLRVMAVLGTTGDPGKTVAIHEVYGDPRLTSVYGIRAWVRLIHPFNPKEFIHSMVRQFFENFLEKPQGGEEVTNVGASVLLKMEKMNESDLVHTFTAQLSSNSYLIVINDLRTIEEWQCIRRYFPDNKKQSRIVVSTQHVEVISLSVHEPISDPATPSSETQEEYQQPNSTSGGNNRTTSTATPRKKFDRTTATATPRKKFHRTRTIALDDDVLVERKTEKSKVIDLIGKPTDKQGCKVISIWGMGGLGKTTLVRSIYRTEQLGGWKRAWVPALRPFNPEVLMRTLVLQLLTNDPTAAKAKRIIVTTREYSVARYCSGGSMNTHQLQELQQDEALALLKKKALYGYDPKVGAAPIIQQTTPVTIVELVKNRELHLKALKENLARAQNRIEVMADKHRTDIEFQVGDQVLLKLQLYT</sequence>
<evidence type="ECO:0000256" key="2">
    <source>
        <dbReference type="ARBA" id="ARBA00022614"/>
    </source>
</evidence>
<dbReference type="Gene3D" id="1.20.5.4130">
    <property type="match status" value="1"/>
</dbReference>
<feature type="compositionally biased region" description="Low complexity" evidence="7">
    <location>
        <begin position="353"/>
        <end position="367"/>
    </location>
</feature>
<evidence type="ECO:0000256" key="5">
    <source>
        <dbReference type="ARBA" id="ARBA00022821"/>
    </source>
</evidence>
<feature type="domain" description="NB-ARC" evidence="8">
    <location>
        <begin position="178"/>
        <end position="329"/>
    </location>
</feature>
<feature type="domain" description="NB-ARC" evidence="8">
    <location>
        <begin position="411"/>
        <end position="479"/>
    </location>
</feature>
<dbReference type="InterPro" id="IPR002182">
    <property type="entry name" value="NB-ARC"/>
</dbReference>
<dbReference type="Pfam" id="PF18052">
    <property type="entry name" value="Rx_N"/>
    <property type="match status" value="1"/>
</dbReference>
<dbReference type="SUPFAM" id="SSF52540">
    <property type="entry name" value="P-loop containing nucleoside triphosphate hydrolases"/>
    <property type="match status" value="2"/>
</dbReference>
<evidence type="ECO:0000256" key="4">
    <source>
        <dbReference type="ARBA" id="ARBA00022741"/>
    </source>
</evidence>
<keyword evidence="11" id="KW-1185">Reference proteome</keyword>
<feature type="domain" description="Disease resistance N-terminal" evidence="9">
    <location>
        <begin position="15"/>
        <end position="94"/>
    </location>
</feature>
<reference evidence="10" key="1">
    <citation type="submission" date="2020-10" db="EMBL/GenBank/DDBJ databases">
        <authorList>
            <person name="Han B."/>
            <person name="Lu T."/>
            <person name="Zhao Q."/>
            <person name="Huang X."/>
            <person name="Zhao Y."/>
        </authorList>
    </citation>
    <scope>NUCLEOTIDE SEQUENCE</scope>
</reference>
<name>A0A811RNL6_9POAL</name>
<dbReference type="EMBL" id="CAJGYO010000016">
    <property type="protein sequence ID" value="CAD6271379.1"/>
    <property type="molecule type" value="Genomic_DNA"/>
</dbReference>
<evidence type="ECO:0000259" key="9">
    <source>
        <dbReference type="Pfam" id="PF18052"/>
    </source>
</evidence>
<comment type="similarity">
    <text evidence="1">Belongs to the disease resistance NB-LRR family.</text>
</comment>
<dbReference type="GO" id="GO:0043531">
    <property type="term" value="F:ADP binding"/>
    <property type="evidence" value="ECO:0007669"/>
    <property type="project" value="InterPro"/>
</dbReference>
<protein>
    <submittedName>
        <fullName evidence="10">Uncharacterized protein</fullName>
    </submittedName>
</protein>
<evidence type="ECO:0000313" key="11">
    <source>
        <dbReference type="Proteomes" id="UP000604825"/>
    </source>
</evidence>
<dbReference type="InterPro" id="IPR041118">
    <property type="entry name" value="Rx_N"/>
</dbReference>
<keyword evidence="3" id="KW-0677">Repeat</keyword>
<dbReference type="InterPro" id="IPR038005">
    <property type="entry name" value="RX-like_CC"/>
</dbReference>
<proteinExistence type="inferred from homology"/>
<keyword evidence="2" id="KW-0433">Leucine-rich repeat</keyword>
<feature type="coiled-coil region" evidence="6">
    <location>
        <begin position="552"/>
        <end position="579"/>
    </location>
</feature>
<evidence type="ECO:0000256" key="3">
    <source>
        <dbReference type="ARBA" id="ARBA00022737"/>
    </source>
</evidence>
<organism evidence="10 11">
    <name type="scientific">Miscanthus lutarioriparius</name>
    <dbReference type="NCBI Taxonomy" id="422564"/>
    <lineage>
        <taxon>Eukaryota</taxon>
        <taxon>Viridiplantae</taxon>
        <taxon>Streptophyta</taxon>
        <taxon>Embryophyta</taxon>
        <taxon>Tracheophyta</taxon>
        <taxon>Spermatophyta</taxon>
        <taxon>Magnoliopsida</taxon>
        <taxon>Liliopsida</taxon>
        <taxon>Poales</taxon>
        <taxon>Poaceae</taxon>
        <taxon>PACMAD clade</taxon>
        <taxon>Panicoideae</taxon>
        <taxon>Andropogonodae</taxon>
        <taxon>Andropogoneae</taxon>
        <taxon>Saccharinae</taxon>
        <taxon>Miscanthus</taxon>
    </lineage>
</organism>
<evidence type="ECO:0000256" key="1">
    <source>
        <dbReference type="ARBA" id="ARBA00008894"/>
    </source>
</evidence>
<accession>A0A811RNL6</accession>
<keyword evidence="6" id="KW-0175">Coiled coil</keyword>
<dbReference type="OrthoDB" id="690690at2759"/>